<accession>A0A437RF39</accession>
<dbReference type="Proteomes" id="UP000285575">
    <property type="component" value="Unassembled WGS sequence"/>
</dbReference>
<dbReference type="AlphaFoldDB" id="A0A437RF39"/>
<feature type="compositionally biased region" description="Basic residues" evidence="1">
    <location>
        <begin position="20"/>
        <end position="29"/>
    </location>
</feature>
<keyword evidence="3" id="KW-1185">Reference proteome</keyword>
<evidence type="ECO:0000256" key="1">
    <source>
        <dbReference type="SAM" id="MobiDB-lite"/>
    </source>
</evidence>
<proteinExistence type="predicted"/>
<protein>
    <submittedName>
        <fullName evidence="2">Uncharacterized protein</fullName>
    </submittedName>
</protein>
<dbReference type="RefSeq" id="WP_128229430.1">
    <property type="nucleotide sequence ID" value="NZ_SACR01000004.1"/>
</dbReference>
<sequence length="139" mass="14456">MRGERLHDRREVAQVERRGGNRRGGRRSGRQAGGGGCGRSGGQRQRSSAAQFVFDYSEALGRIGAGTTTANYSPLNPATGAPLFTLLAASWSTGILVGSVLRFNTAAASAAVWALRSTMRSTASGTTGAAWRLLGSVDA</sequence>
<gene>
    <name evidence="2" type="ORF">EOE66_14490</name>
</gene>
<reference evidence="2 3" key="1">
    <citation type="submission" date="2019-01" db="EMBL/GenBank/DDBJ databases">
        <authorList>
            <person name="Chen W.-M."/>
        </authorList>
    </citation>
    <scope>NUCLEOTIDE SEQUENCE [LARGE SCALE GENOMIC DNA]</scope>
    <source>
        <strain evidence="2 3">KYPY4</strain>
    </source>
</reference>
<organism evidence="2 3">
    <name type="scientific">Rubrivivax rivuli</name>
    <dbReference type="NCBI Taxonomy" id="1862385"/>
    <lineage>
        <taxon>Bacteria</taxon>
        <taxon>Pseudomonadati</taxon>
        <taxon>Pseudomonadota</taxon>
        <taxon>Betaproteobacteria</taxon>
        <taxon>Burkholderiales</taxon>
        <taxon>Sphaerotilaceae</taxon>
        <taxon>Rubrivivax</taxon>
    </lineage>
</organism>
<dbReference type="EMBL" id="SACR01000004">
    <property type="protein sequence ID" value="RVU45332.1"/>
    <property type="molecule type" value="Genomic_DNA"/>
</dbReference>
<dbReference type="OrthoDB" id="8477619at2"/>
<feature type="compositionally biased region" description="Basic and acidic residues" evidence="1">
    <location>
        <begin position="1"/>
        <end position="19"/>
    </location>
</feature>
<feature type="region of interest" description="Disordered" evidence="1">
    <location>
        <begin position="1"/>
        <end position="48"/>
    </location>
</feature>
<evidence type="ECO:0000313" key="2">
    <source>
        <dbReference type="EMBL" id="RVU45332.1"/>
    </source>
</evidence>
<name>A0A437RF39_9BURK</name>
<comment type="caution">
    <text evidence="2">The sequence shown here is derived from an EMBL/GenBank/DDBJ whole genome shotgun (WGS) entry which is preliminary data.</text>
</comment>
<evidence type="ECO:0000313" key="3">
    <source>
        <dbReference type="Proteomes" id="UP000285575"/>
    </source>
</evidence>
<feature type="compositionally biased region" description="Gly residues" evidence="1">
    <location>
        <begin position="31"/>
        <end position="41"/>
    </location>
</feature>